<dbReference type="InterPro" id="IPR001907">
    <property type="entry name" value="ClpP"/>
</dbReference>
<name>A0A515MK66_9CAUD</name>
<evidence type="ECO:0000256" key="4">
    <source>
        <dbReference type="SAM" id="MobiDB-lite"/>
    </source>
</evidence>
<reference evidence="5 6" key="1">
    <citation type="submission" date="2019-05" db="EMBL/GenBank/DDBJ databases">
        <authorList>
            <person name="Beaulieu J."/>
            <person name="Cox M."/>
            <person name="Nazim E."/>
            <person name="Robinson Z."/>
            <person name="Molloy S.D."/>
            <person name="Garlena R.A."/>
            <person name="Russell D.A."/>
            <person name="Pope W.H."/>
            <person name="Jacobs-Sera D."/>
            <person name="Hatfull G.F."/>
        </authorList>
    </citation>
    <scope>NUCLEOTIDE SEQUENCE [LARGE SCALE GENOMIC DNA]</scope>
</reference>
<dbReference type="Pfam" id="PF10123">
    <property type="entry name" value="Mu-like_Pro"/>
    <property type="match status" value="1"/>
</dbReference>
<evidence type="ECO:0000313" key="6">
    <source>
        <dbReference type="Proteomes" id="UP000319882"/>
    </source>
</evidence>
<sequence length="403" mass="43161">MNPFLRNPRAYKRTPVRAEKPQPQPAGDGTTAVLRLYDPIDSWGEFWGVSAKEFVAAIDELPDTTTQIEVLINSPGGEVWEGLAILNALRRHKAHVVAIVEGIAASSASFIASGVDELRIMENAEFFIHKAWGMCVGNGDDMSKMAADLEHEDRNIASIYTSKAGGTVEDWLAAMSAESWYSADEAVAAGLADSVISATAGAESPTQQAKNRFDLSALAQRRITNSSAAEVEADKKESRMATLQEALVERLGIDADADEETTLAALDEALAEQATDTPPAAPVAEPTLDRAMATVKKGGFTVVESGAFAEMQAQVARLESARNEQIKAGHQDYLSNAIRNGQLAPSQREHFATLLDADPEGTRTLIDSLPKNLIPVSEVGHSTEPNADITSVRDSDAYKGLEG</sequence>
<keyword evidence="3" id="KW-0378">Hydrolase</keyword>
<feature type="region of interest" description="Disordered" evidence="4">
    <location>
        <begin position="377"/>
        <end position="403"/>
    </location>
</feature>
<comment type="similarity">
    <text evidence="1">Belongs to the peptidase S14 family.</text>
</comment>
<dbReference type="InterPro" id="IPR023562">
    <property type="entry name" value="ClpP/TepA"/>
</dbReference>
<evidence type="ECO:0000256" key="1">
    <source>
        <dbReference type="ARBA" id="ARBA00007039"/>
    </source>
</evidence>
<keyword evidence="5" id="KW-0645">Protease</keyword>
<evidence type="ECO:0000256" key="2">
    <source>
        <dbReference type="ARBA" id="ARBA00022490"/>
    </source>
</evidence>
<dbReference type="CDD" id="cd07016">
    <property type="entry name" value="S14_ClpP_1"/>
    <property type="match status" value="1"/>
</dbReference>
<dbReference type="GO" id="GO:0004252">
    <property type="term" value="F:serine-type endopeptidase activity"/>
    <property type="evidence" value="ECO:0007669"/>
    <property type="project" value="InterPro"/>
</dbReference>
<dbReference type="NCBIfam" id="NF045542">
    <property type="entry name" value="Clp_rel_HeadMat"/>
    <property type="match status" value="1"/>
</dbReference>
<dbReference type="RefSeq" id="YP_009848394.1">
    <property type="nucleotide sequence ID" value="NC_048784.1"/>
</dbReference>
<dbReference type="GeneID" id="55618815"/>
<accession>A0A515MK66</accession>
<dbReference type="InterPro" id="IPR012106">
    <property type="entry name" value="Phage_Mu_Gp1"/>
</dbReference>
<dbReference type="Proteomes" id="UP000319882">
    <property type="component" value="Segment"/>
</dbReference>
<protein>
    <submittedName>
        <fullName evidence="5">Capsid maturation protease</fullName>
    </submittedName>
</protein>
<dbReference type="Pfam" id="PF00574">
    <property type="entry name" value="CLP_protease"/>
    <property type="match status" value="1"/>
</dbReference>
<keyword evidence="6" id="KW-1185">Reference proteome</keyword>
<dbReference type="SUPFAM" id="SSF52096">
    <property type="entry name" value="ClpP/crotonase"/>
    <property type="match status" value="1"/>
</dbReference>
<dbReference type="GO" id="GO:0006515">
    <property type="term" value="P:protein quality control for misfolded or incompletely synthesized proteins"/>
    <property type="evidence" value="ECO:0007669"/>
    <property type="project" value="TreeGrafter"/>
</dbReference>
<keyword evidence="2" id="KW-0963">Cytoplasm</keyword>
<dbReference type="GO" id="GO:0004176">
    <property type="term" value="F:ATP-dependent peptidase activity"/>
    <property type="evidence" value="ECO:0007669"/>
    <property type="project" value="InterPro"/>
</dbReference>
<feature type="compositionally biased region" description="Basic and acidic residues" evidence="4">
    <location>
        <begin position="391"/>
        <end position="403"/>
    </location>
</feature>
<evidence type="ECO:0000313" key="5">
    <source>
        <dbReference type="EMBL" id="QDM57067.1"/>
    </source>
</evidence>
<dbReference type="Gene3D" id="3.90.226.10">
    <property type="entry name" value="2-enoyl-CoA Hydratase, Chain A, domain 1"/>
    <property type="match status" value="1"/>
</dbReference>
<dbReference type="GO" id="GO:0009368">
    <property type="term" value="C:endopeptidase Clp complex"/>
    <property type="evidence" value="ECO:0007669"/>
    <property type="project" value="TreeGrafter"/>
</dbReference>
<dbReference type="KEGG" id="vg:55618815"/>
<dbReference type="PANTHER" id="PTHR10381">
    <property type="entry name" value="ATP-DEPENDENT CLP PROTEASE PROTEOLYTIC SUBUNIT"/>
    <property type="match status" value="1"/>
</dbReference>
<feature type="region of interest" description="Disordered" evidence="4">
    <location>
        <begin position="1"/>
        <end position="30"/>
    </location>
</feature>
<dbReference type="PRINTS" id="PR00127">
    <property type="entry name" value="CLPPROTEASEP"/>
</dbReference>
<dbReference type="PANTHER" id="PTHR10381:SF70">
    <property type="entry name" value="ATP-DEPENDENT CLP PROTEASE PROTEOLYTIC SUBUNIT"/>
    <property type="match status" value="1"/>
</dbReference>
<dbReference type="EMBL" id="MK967393">
    <property type="protein sequence ID" value="QDM57067.1"/>
    <property type="molecule type" value="Genomic_DNA"/>
</dbReference>
<dbReference type="GO" id="GO:0051117">
    <property type="term" value="F:ATPase binding"/>
    <property type="evidence" value="ECO:0007669"/>
    <property type="project" value="TreeGrafter"/>
</dbReference>
<proteinExistence type="inferred from homology"/>
<organism evidence="5 6">
    <name type="scientific">Rhodococcus phage Whack</name>
    <dbReference type="NCBI Taxonomy" id="2591132"/>
    <lineage>
        <taxon>Viruses</taxon>
        <taxon>Duplodnaviria</taxon>
        <taxon>Heunggongvirae</taxon>
        <taxon>Uroviricota</taxon>
        <taxon>Caudoviricetes</taxon>
        <taxon>Whackvirus</taxon>
        <taxon>Whackvirus whack</taxon>
    </lineage>
</organism>
<dbReference type="InterPro" id="IPR029045">
    <property type="entry name" value="ClpP/crotonase-like_dom_sf"/>
</dbReference>
<gene>
    <name evidence="5" type="primary">4</name>
    <name evidence="5" type="ORF">SEA_WHACK_4</name>
</gene>
<evidence type="ECO:0000256" key="3">
    <source>
        <dbReference type="ARBA" id="ARBA00022801"/>
    </source>
</evidence>